<organism evidence="1 2">
    <name type="scientific">Stegodyphus mimosarum</name>
    <name type="common">African social velvet spider</name>
    <dbReference type="NCBI Taxonomy" id="407821"/>
    <lineage>
        <taxon>Eukaryota</taxon>
        <taxon>Metazoa</taxon>
        <taxon>Ecdysozoa</taxon>
        <taxon>Arthropoda</taxon>
        <taxon>Chelicerata</taxon>
        <taxon>Arachnida</taxon>
        <taxon>Araneae</taxon>
        <taxon>Araneomorphae</taxon>
        <taxon>Entelegynae</taxon>
        <taxon>Eresoidea</taxon>
        <taxon>Eresidae</taxon>
        <taxon>Stegodyphus</taxon>
    </lineage>
</organism>
<gene>
    <name evidence="1" type="ORF">X975_04499</name>
</gene>
<name>A0A087UPC6_STEMI</name>
<evidence type="ECO:0000313" key="1">
    <source>
        <dbReference type="EMBL" id="KFM79215.1"/>
    </source>
</evidence>
<feature type="non-terminal residue" evidence="1">
    <location>
        <position position="33"/>
    </location>
</feature>
<protein>
    <submittedName>
        <fullName evidence="1">Uncharacterized protein</fullName>
    </submittedName>
</protein>
<evidence type="ECO:0000313" key="2">
    <source>
        <dbReference type="Proteomes" id="UP000054359"/>
    </source>
</evidence>
<dbReference type="EMBL" id="KK120853">
    <property type="protein sequence ID" value="KFM79215.1"/>
    <property type="molecule type" value="Genomic_DNA"/>
</dbReference>
<keyword evidence="2" id="KW-1185">Reference proteome</keyword>
<proteinExistence type="predicted"/>
<accession>A0A087UPC6</accession>
<dbReference type="AlphaFoldDB" id="A0A087UPC6"/>
<dbReference type="Proteomes" id="UP000054359">
    <property type="component" value="Unassembled WGS sequence"/>
</dbReference>
<sequence length="33" mass="4081">MFFHFFGKECKYNDTQIFVFNMKDAIYIKKKVV</sequence>
<reference evidence="1 2" key="1">
    <citation type="submission" date="2013-11" db="EMBL/GenBank/DDBJ databases">
        <title>Genome sequencing of Stegodyphus mimosarum.</title>
        <authorList>
            <person name="Bechsgaard J."/>
        </authorList>
    </citation>
    <scope>NUCLEOTIDE SEQUENCE [LARGE SCALE GENOMIC DNA]</scope>
</reference>